<protein>
    <submittedName>
        <fullName evidence="1">Uncharacterized protein</fullName>
    </submittedName>
</protein>
<evidence type="ECO:0000313" key="1">
    <source>
        <dbReference type="EMBL" id="SUY29115.1"/>
    </source>
</evidence>
<reference evidence="1 2" key="1">
    <citation type="submission" date="2018-06" db="EMBL/GenBank/DDBJ databases">
        <authorList>
            <consortium name="Pathogen Informatics"/>
            <person name="Doyle S."/>
        </authorList>
    </citation>
    <scope>NUCLEOTIDE SEQUENCE [LARGE SCALE GENOMIC DNA]</scope>
    <source>
        <strain evidence="1 2">NCTC10684</strain>
    </source>
</reference>
<dbReference type="RefSeq" id="WP_115734371.1">
    <property type="nucleotide sequence ID" value="NZ_BAAAVY010000014.1"/>
</dbReference>
<dbReference type="AlphaFoldDB" id="A0A381IMJ8"/>
<dbReference type="EMBL" id="UFSM01000003">
    <property type="protein sequence ID" value="SUY29115.1"/>
    <property type="molecule type" value="Genomic_DNA"/>
</dbReference>
<evidence type="ECO:0000313" key="2">
    <source>
        <dbReference type="Proteomes" id="UP000254701"/>
    </source>
</evidence>
<dbReference type="Proteomes" id="UP000254701">
    <property type="component" value="Unassembled WGS sequence"/>
</dbReference>
<name>A0A381IMJ8_AMIAI</name>
<organism evidence="1 2">
    <name type="scientific">Aminobacter aminovorans</name>
    <name type="common">Chelatobacter heintzii</name>
    <dbReference type="NCBI Taxonomy" id="83263"/>
    <lineage>
        <taxon>Bacteria</taxon>
        <taxon>Pseudomonadati</taxon>
        <taxon>Pseudomonadota</taxon>
        <taxon>Alphaproteobacteria</taxon>
        <taxon>Hyphomicrobiales</taxon>
        <taxon>Phyllobacteriaceae</taxon>
        <taxon>Aminobacter</taxon>
    </lineage>
</organism>
<sequence length="564" mass="63195">MINRAAAITTAPELAMRSPDVVMRLRRMGASFPTRLSFLRSLIRRLASSGATVRCPLWRMDDQGFGDAVYTLELGGHDYSLVAFSCPLPDNQRSDRVIAEAWDTSYVLYDGIPDDAEIARLRDNAPRQEAGRFGPRDLVLSRANKSVRFFEHVVDSLARGRQPERDRLGEVGYLLRTTAVYGNGKFGIADRFVLAEREGLAGPFQAEMLTVWLIREFSHDLVEHVARCRAPETFVPLAPELRRHIGVGNSTGLGMAPFLANHPQLLNNWVFARETALARVRSKRYLDAASLDRLAELWQQAGMHLDQWSVEDDALMARILGLREEWAEAQAWSEPARLRTVSSPVASLLERSQFMSVDFQELLAALVIEMAGAENDDLADGMSAAREATFQPAMRLAALRGLLRDHYGWALAVAFDRSAETAQFWYVSEEKLEPRLGRRATEPGADLELPLDIARQVQRLAADLAAEPDMLTVAAFLARFPQHRHVVRRIQTAATAPYSEIRDNLLSDRCLPIHMLRCKLAFFGASKFDPRSDRWTRITLFQGAPTAGEIAAGETDDCWLPVLR</sequence>
<dbReference type="OrthoDB" id="4891072at2"/>
<gene>
    <name evidence="1" type="ORF">NCTC10684_05347</name>
</gene>
<accession>A0A381IMJ8</accession>
<proteinExistence type="predicted"/>